<dbReference type="PANTHER" id="PTHR19372">
    <property type="entry name" value="SULFITE REDUCTASE"/>
    <property type="match status" value="1"/>
</dbReference>
<gene>
    <name evidence="4" type="ORF">FHX37_1850</name>
</gene>
<evidence type="ECO:0000256" key="1">
    <source>
        <dbReference type="SAM" id="MobiDB-lite"/>
    </source>
</evidence>
<dbReference type="InterPro" id="IPR008335">
    <property type="entry name" value="Mopterin_OxRdtase_euk"/>
</dbReference>
<evidence type="ECO:0000313" key="5">
    <source>
        <dbReference type="Proteomes" id="UP000317422"/>
    </source>
</evidence>
<feature type="region of interest" description="Disordered" evidence="1">
    <location>
        <begin position="494"/>
        <end position="527"/>
    </location>
</feature>
<dbReference type="AlphaFoldDB" id="A0A543NJF0"/>
<feature type="region of interest" description="Disordered" evidence="1">
    <location>
        <begin position="139"/>
        <end position="165"/>
    </location>
</feature>
<dbReference type="GO" id="GO:0020037">
    <property type="term" value="F:heme binding"/>
    <property type="evidence" value="ECO:0007669"/>
    <property type="project" value="TreeGrafter"/>
</dbReference>
<feature type="transmembrane region" description="Helical" evidence="2">
    <location>
        <begin position="110"/>
        <end position="132"/>
    </location>
</feature>
<feature type="compositionally biased region" description="Polar residues" evidence="1">
    <location>
        <begin position="502"/>
        <end position="513"/>
    </location>
</feature>
<organism evidence="4 5">
    <name type="scientific">Haloactinospora alba</name>
    <dbReference type="NCBI Taxonomy" id="405555"/>
    <lineage>
        <taxon>Bacteria</taxon>
        <taxon>Bacillati</taxon>
        <taxon>Actinomycetota</taxon>
        <taxon>Actinomycetes</taxon>
        <taxon>Streptosporangiales</taxon>
        <taxon>Nocardiopsidaceae</taxon>
        <taxon>Haloactinospora</taxon>
    </lineage>
</organism>
<keyword evidence="2" id="KW-0812">Transmembrane</keyword>
<dbReference type="InterPro" id="IPR000572">
    <property type="entry name" value="OxRdtase_Mopterin-bd_dom"/>
</dbReference>
<dbReference type="Gene3D" id="2.60.40.650">
    <property type="match status" value="1"/>
</dbReference>
<dbReference type="EMBL" id="VFQC01000001">
    <property type="protein sequence ID" value="TQN31926.1"/>
    <property type="molecule type" value="Genomic_DNA"/>
</dbReference>
<dbReference type="Proteomes" id="UP000317422">
    <property type="component" value="Unassembled WGS sequence"/>
</dbReference>
<dbReference type="PRINTS" id="PR00407">
    <property type="entry name" value="EUMOPTERIN"/>
</dbReference>
<dbReference type="Pfam" id="PF00174">
    <property type="entry name" value="Oxidored_molyb"/>
    <property type="match status" value="1"/>
</dbReference>
<dbReference type="PANTHER" id="PTHR19372:SF7">
    <property type="entry name" value="SULFITE OXIDASE, MITOCHONDRIAL"/>
    <property type="match status" value="1"/>
</dbReference>
<evidence type="ECO:0000259" key="3">
    <source>
        <dbReference type="Pfam" id="PF00174"/>
    </source>
</evidence>
<feature type="domain" description="Oxidoreductase molybdopterin-binding" evidence="3">
    <location>
        <begin position="247"/>
        <end position="400"/>
    </location>
</feature>
<dbReference type="Pfam" id="PF17957">
    <property type="entry name" value="Big_7"/>
    <property type="match status" value="1"/>
</dbReference>
<keyword evidence="5" id="KW-1185">Reference proteome</keyword>
<sequence>MGALCGIVAAGAGLAAAEAAGLAARPEATPLVAVGGEVIDATPRPVKELAVSVLGTADKAVLLAGMALALAGAAALLGVLALRRPGAAGAGVAVFTAIGAAAALDRPDSGALDAVPSLLGGGAAVVVLWLLVARAPEPTHGQEPREAAESAAVEAPAGPGARGAGTNRRRFVAAAGAVATVSAVGGTGARWYAASAAGRGPSSARFTLPEPASPAPPLPEGAELDIAGLDPFFTPNEDFYRIDTVLSVPRIAASEWRLRLHGRGAAEREYTIADLLNRADLIERDITLACVSNPVGGTYVGNARWIGVPLAGLLEEAGVRPPGEGGPADQLVSRSEDGMTIGTPVADVMDGRDAMLALGMNGEPLPQRHGFPVRMVVPGLYGYVSACKWLVELELTTFEDYDPYWVPRGWAEKAPVKTQSRIDTPGDGANVSAGTVPVAGVAWAQHRGIEAVEVRVDDGEWQRARLSAEDTADTWRQWVLEWDAEPGEHRISVRARDREGGVQTSRESPTSPDGATGHHGVAVTVTP</sequence>
<reference evidence="4 5" key="1">
    <citation type="submission" date="2019-06" db="EMBL/GenBank/DDBJ databases">
        <title>Sequencing the genomes of 1000 actinobacteria strains.</title>
        <authorList>
            <person name="Klenk H.-P."/>
        </authorList>
    </citation>
    <scope>NUCLEOTIDE SEQUENCE [LARGE SCALE GENOMIC DNA]</scope>
    <source>
        <strain evidence="4 5">DSM 45015</strain>
    </source>
</reference>
<feature type="transmembrane region" description="Helical" evidence="2">
    <location>
        <begin position="171"/>
        <end position="193"/>
    </location>
</feature>
<feature type="compositionally biased region" description="Low complexity" evidence="1">
    <location>
        <begin position="149"/>
        <end position="159"/>
    </location>
</feature>
<keyword evidence="2" id="KW-0472">Membrane</keyword>
<accession>A0A543NJF0</accession>
<dbReference type="GO" id="GO:0008482">
    <property type="term" value="F:sulfite oxidase activity"/>
    <property type="evidence" value="ECO:0007669"/>
    <property type="project" value="TreeGrafter"/>
</dbReference>
<dbReference type="SUPFAM" id="SSF81296">
    <property type="entry name" value="E set domains"/>
    <property type="match status" value="1"/>
</dbReference>
<dbReference type="InterPro" id="IPR014756">
    <property type="entry name" value="Ig_E-set"/>
</dbReference>
<protein>
    <submittedName>
        <fullName evidence="4">DMSO/TMAO reductase YedYZ molybdopterin-dependent catalytic subunit</fullName>
    </submittedName>
</protein>
<dbReference type="SUPFAM" id="SSF56524">
    <property type="entry name" value="Oxidoreductase molybdopterin-binding domain"/>
    <property type="match status" value="1"/>
</dbReference>
<dbReference type="InterPro" id="IPR036374">
    <property type="entry name" value="OxRdtase_Mopterin-bd_sf"/>
</dbReference>
<evidence type="ECO:0000256" key="2">
    <source>
        <dbReference type="SAM" id="Phobius"/>
    </source>
</evidence>
<feature type="transmembrane region" description="Helical" evidence="2">
    <location>
        <begin position="87"/>
        <end position="104"/>
    </location>
</feature>
<feature type="transmembrane region" description="Helical" evidence="2">
    <location>
        <begin position="60"/>
        <end position="80"/>
    </location>
</feature>
<evidence type="ECO:0000313" key="4">
    <source>
        <dbReference type="EMBL" id="TQN31926.1"/>
    </source>
</evidence>
<comment type="caution">
    <text evidence="4">The sequence shown here is derived from an EMBL/GenBank/DDBJ whole genome shotgun (WGS) entry which is preliminary data.</text>
</comment>
<proteinExistence type="predicted"/>
<dbReference type="GO" id="GO:0006790">
    <property type="term" value="P:sulfur compound metabolic process"/>
    <property type="evidence" value="ECO:0007669"/>
    <property type="project" value="TreeGrafter"/>
</dbReference>
<dbReference type="GO" id="GO:0043546">
    <property type="term" value="F:molybdopterin cofactor binding"/>
    <property type="evidence" value="ECO:0007669"/>
    <property type="project" value="TreeGrafter"/>
</dbReference>
<dbReference type="Gene3D" id="3.90.420.10">
    <property type="entry name" value="Oxidoreductase, molybdopterin-binding domain"/>
    <property type="match status" value="1"/>
</dbReference>
<name>A0A543NJF0_9ACTN</name>
<keyword evidence="2" id="KW-1133">Transmembrane helix</keyword>